<dbReference type="NCBIfam" id="TIGR01907">
    <property type="entry name" value="casE_Cse3"/>
    <property type="match status" value="1"/>
</dbReference>
<dbReference type="SMART" id="SM01101">
    <property type="entry name" value="CRISPR_assoc"/>
    <property type="match status" value="1"/>
</dbReference>
<evidence type="ECO:0000313" key="1">
    <source>
        <dbReference type="EMBL" id="AKB58142.1"/>
    </source>
</evidence>
<organism evidence="1 2">
    <name type="scientific">Methanosarcina barkeri 227</name>
    <dbReference type="NCBI Taxonomy" id="1434106"/>
    <lineage>
        <taxon>Archaea</taxon>
        <taxon>Methanobacteriati</taxon>
        <taxon>Methanobacteriota</taxon>
        <taxon>Stenosarchaea group</taxon>
        <taxon>Methanomicrobia</taxon>
        <taxon>Methanosarcinales</taxon>
        <taxon>Methanosarcinaceae</taxon>
        <taxon>Methanosarcina</taxon>
    </lineage>
</organism>
<dbReference type="AlphaFoldDB" id="A0A0E3R3T6"/>
<accession>A0A0E3R3T6</accession>
<dbReference type="GeneID" id="24800613"/>
<name>A0A0E3R3T6_METBA</name>
<gene>
    <name evidence="1" type="ORF">MSBR2_1626</name>
</gene>
<dbReference type="Gene3D" id="3.30.70.1210">
    <property type="entry name" value="Crispr-associated protein, domain 2"/>
    <property type="match status" value="1"/>
</dbReference>
<dbReference type="PATRIC" id="fig|1434106.5.peg.2090"/>
<dbReference type="HOGENOM" id="CLU_080982_0_0_2"/>
<dbReference type="Proteomes" id="UP000033079">
    <property type="component" value="Chromosome"/>
</dbReference>
<dbReference type="Gene3D" id="3.30.70.1200">
    <property type="entry name" value="Crispr-associated protein, domain 1"/>
    <property type="match status" value="1"/>
</dbReference>
<protein>
    <submittedName>
        <fullName evidence="1">CRISPR-associated protein, Cse3 family</fullName>
    </submittedName>
</protein>
<evidence type="ECO:0000313" key="2">
    <source>
        <dbReference type="Proteomes" id="UP000033079"/>
    </source>
</evidence>
<dbReference type="SUPFAM" id="SSF117987">
    <property type="entry name" value="CRISPR-associated protein"/>
    <property type="match status" value="2"/>
</dbReference>
<dbReference type="Pfam" id="PF08798">
    <property type="entry name" value="CRISPR_assoc"/>
    <property type="match status" value="1"/>
</dbReference>
<dbReference type="EMBL" id="CP009530">
    <property type="protein sequence ID" value="AKB58142.1"/>
    <property type="molecule type" value="Genomic_DNA"/>
</dbReference>
<reference evidence="1 2" key="1">
    <citation type="submission" date="2014-07" db="EMBL/GenBank/DDBJ databases">
        <title>Methanogenic archaea and the global carbon cycle.</title>
        <authorList>
            <person name="Henriksen J.R."/>
            <person name="Luke J."/>
            <person name="Reinhart S."/>
            <person name="Benedict M.N."/>
            <person name="Youngblut N.D."/>
            <person name="Metcalf M.E."/>
            <person name="Whitaker R.J."/>
            <person name="Metcalf W.W."/>
        </authorList>
    </citation>
    <scope>NUCLEOTIDE SEQUENCE [LARGE SCALE GENOMIC DNA]</scope>
    <source>
        <strain evidence="1 2">227</strain>
    </source>
</reference>
<sequence>MYFSKWLLDSRKPIDPYQLHKKIWQLFPDKADEERSFLFRVEKTGQRCTQCILVQSACLPQSASNELLLLKGPKEVHFELKSGGRYRFMLCANPTKRINDKDGKAKNQGKVRVPLIDEAETVAWLKRQFEGSAEIDAVELIQKNLIHFRKSNKDKNHFGKIQTVTFLGMLTVIDSELLIGKIVKGIGPAKAFGCGLVTLAKI</sequence>
<proteinExistence type="predicted"/>
<dbReference type="InterPro" id="IPR010179">
    <property type="entry name" value="CRISPR-assoc_prot_Cse3"/>
</dbReference>
<dbReference type="RefSeq" id="WP_048119663.1">
    <property type="nucleotide sequence ID" value="NZ_CP009530.1"/>
</dbReference>
<dbReference type="KEGG" id="mbar:MSBR2_1626"/>
<dbReference type="CDD" id="cd09727">
    <property type="entry name" value="Cas6_I-E"/>
    <property type="match status" value="1"/>
</dbReference>